<dbReference type="EC" id="3.6.3.36" evidence="6"/>
<keyword evidence="1" id="KW-0813">Transport</keyword>
<dbReference type="PROSITE" id="PS50893">
    <property type="entry name" value="ABC_TRANSPORTER_2"/>
    <property type="match status" value="1"/>
</dbReference>
<feature type="domain" description="ABC transporter" evidence="5">
    <location>
        <begin position="27"/>
        <end position="260"/>
    </location>
</feature>
<dbReference type="PROSITE" id="PS00211">
    <property type="entry name" value="ABC_TRANSPORTER_1"/>
    <property type="match status" value="1"/>
</dbReference>
<dbReference type="GO" id="GO:0016887">
    <property type="term" value="F:ATP hydrolysis activity"/>
    <property type="evidence" value="ECO:0007669"/>
    <property type="project" value="InterPro"/>
</dbReference>
<dbReference type="InterPro" id="IPR017871">
    <property type="entry name" value="ABC_transporter-like_CS"/>
</dbReference>
<feature type="region of interest" description="Disordered" evidence="4">
    <location>
        <begin position="1"/>
        <end position="20"/>
    </location>
</feature>
<dbReference type="InterPro" id="IPR050166">
    <property type="entry name" value="ABC_transporter_ATP-bind"/>
</dbReference>
<evidence type="ECO:0000259" key="5">
    <source>
        <dbReference type="PROSITE" id="PS50893"/>
    </source>
</evidence>
<reference evidence="6 7" key="1">
    <citation type="submission" date="2014-03" db="EMBL/GenBank/DDBJ databases">
        <title>Genomics of Bifidobacteria.</title>
        <authorList>
            <person name="Ventura M."/>
            <person name="Milani C."/>
            <person name="Lugli G.A."/>
        </authorList>
    </citation>
    <scope>NUCLEOTIDE SEQUENCE [LARGE SCALE GENOMIC DNA]</scope>
    <source>
        <strain evidence="6 7">DSM 23975</strain>
    </source>
</reference>
<dbReference type="AlphaFoldDB" id="A0A087CVE8"/>
<dbReference type="Gene3D" id="3.40.50.300">
    <property type="entry name" value="P-loop containing nucleotide triphosphate hydrolases"/>
    <property type="match status" value="1"/>
</dbReference>
<dbReference type="Proteomes" id="UP000028984">
    <property type="component" value="Unassembled WGS sequence"/>
</dbReference>
<dbReference type="InterPro" id="IPR027417">
    <property type="entry name" value="P-loop_NTPase"/>
</dbReference>
<name>A0A087CVE8_9BIFI</name>
<evidence type="ECO:0000256" key="1">
    <source>
        <dbReference type="ARBA" id="ARBA00022448"/>
    </source>
</evidence>
<dbReference type="PANTHER" id="PTHR42788">
    <property type="entry name" value="TAURINE IMPORT ATP-BINDING PROTEIN-RELATED"/>
    <property type="match status" value="1"/>
</dbReference>
<dbReference type="SMART" id="SM00382">
    <property type="entry name" value="AAA"/>
    <property type="match status" value="1"/>
</dbReference>
<proteinExistence type="predicted"/>
<evidence type="ECO:0000256" key="4">
    <source>
        <dbReference type="SAM" id="MobiDB-lite"/>
    </source>
</evidence>
<keyword evidence="6" id="KW-0378">Hydrolase</keyword>
<dbReference type="RefSeq" id="WP_081886537.1">
    <property type="nucleotide sequence ID" value="NZ_JDUW01000018.1"/>
</dbReference>
<organism evidence="6 7">
    <name type="scientific">Bifidobacterium reuteri DSM 23975</name>
    <dbReference type="NCBI Taxonomy" id="1437610"/>
    <lineage>
        <taxon>Bacteria</taxon>
        <taxon>Bacillati</taxon>
        <taxon>Actinomycetota</taxon>
        <taxon>Actinomycetes</taxon>
        <taxon>Bifidobacteriales</taxon>
        <taxon>Bifidobacteriaceae</taxon>
        <taxon>Bifidobacterium</taxon>
    </lineage>
</organism>
<dbReference type="eggNOG" id="COG1116">
    <property type="taxonomic scope" value="Bacteria"/>
</dbReference>
<dbReference type="PANTHER" id="PTHR42788:SF13">
    <property type="entry name" value="ALIPHATIC SULFONATES IMPORT ATP-BINDING PROTEIN SSUB"/>
    <property type="match status" value="1"/>
</dbReference>
<dbReference type="GO" id="GO:0005524">
    <property type="term" value="F:ATP binding"/>
    <property type="evidence" value="ECO:0007669"/>
    <property type="project" value="UniProtKB-KW"/>
</dbReference>
<keyword evidence="2" id="KW-0547">Nucleotide-binding</keyword>
<comment type="caution">
    <text evidence="6">The sequence shown here is derived from an EMBL/GenBank/DDBJ whole genome shotgun (WGS) entry which is preliminary data.</text>
</comment>
<keyword evidence="7" id="KW-1185">Reference proteome</keyword>
<dbReference type="SUPFAM" id="SSF52540">
    <property type="entry name" value="P-loop containing nucleoside triphosphate hydrolases"/>
    <property type="match status" value="1"/>
</dbReference>
<gene>
    <name evidence="6" type="ORF">BREU_0278</name>
</gene>
<protein>
    <submittedName>
        <fullName evidence="6">Taurine-transporting AtPase</fullName>
        <ecNumber evidence="6">3.6.3.36</ecNumber>
    </submittedName>
</protein>
<sequence>MSAATATETQGLSGAPVDTTNGNAPLISISHVERDFVGDDGSVTTALSDVNLDIRKGELISIIGPSGCGKTTLLRLISGLDKPQRGEVSFKGRRIEGPNPERGYVFQQGSLFPWLTVEENIAFGLKAQGKYKEHKDEVAEYIAKVGLQGFEKSYPHQISGGMAQRVAIARALIDHPEVLLLDEPMGALDSFTRADLQDRLLDLWEKYHMTMILVTHDVDEAIYLGNRVVIMTPRPGRIKEIVPIELAQRDRVSDDFTAYRKQLLTKLHFNVHAAHND</sequence>
<evidence type="ECO:0000256" key="2">
    <source>
        <dbReference type="ARBA" id="ARBA00022741"/>
    </source>
</evidence>
<dbReference type="OrthoDB" id="8773773at2"/>
<accession>A0A087CVE8</accession>
<dbReference type="InterPro" id="IPR003439">
    <property type="entry name" value="ABC_transporter-like_ATP-bd"/>
</dbReference>
<dbReference type="Pfam" id="PF00005">
    <property type="entry name" value="ABC_tran"/>
    <property type="match status" value="1"/>
</dbReference>
<evidence type="ECO:0000313" key="7">
    <source>
        <dbReference type="Proteomes" id="UP000028984"/>
    </source>
</evidence>
<keyword evidence="3" id="KW-0067">ATP-binding</keyword>
<dbReference type="STRING" id="1437610.BREU_0278"/>
<evidence type="ECO:0000313" key="6">
    <source>
        <dbReference type="EMBL" id="KFI87248.1"/>
    </source>
</evidence>
<dbReference type="CDD" id="cd03293">
    <property type="entry name" value="ABC_NrtD_SsuB_transporters"/>
    <property type="match status" value="1"/>
</dbReference>
<dbReference type="InterPro" id="IPR003593">
    <property type="entry name" value="AAA+_ATPase"/>
</dbReference>
<dbReference type="EMBL" id="JGZK01000003">
    <property type="protein sequence ID" value="KFI87248.1"/>
    <property type="molecule type" value="Genomic_DNA"/>
</dbReference>
<evidence type="ECO:0000256" key="3">
    <source>
        <dbReference type="ARBA" id="ARBA00022840"/>
    </source>
</evidence>